<dbReference type="Proteomes" id="UP000830671">
    <property type="component" value="Chromosome 2"/>
</dbReference>
<dbReference type="EMBL" id="CP019474">
    <property type="protein sequence ID" value="UQC78831.1"/>
    <property type="molecule type" value="Genomic_DNA"/>
</dbReference>
<name>A0A9Q8WD64_9PEZI</name>
<evidence type="ECO:0000313" key="1">
    <source>
        <dbReference type="EMBL" id="UQC78831.1"/>
    </source>
</evidence>
<dbReference type="RefSeq" id="XP_049140466.1">
    <property type="nucleotide sequence ID" value="XM_049283323.1"/>
</dbReference>
<protein>
    <submittedName>
        <fullName evidence="1">Uncharacterized protein</fullName>
    </submittedName>
</protein>
<dbReference type="InterPro" id="IPR032675">
    <property type="entry name" value="LRR_dom_sf"/>
</dbReference>
<proteinExistence type="predicted"/>
<keyword evidence="2" id="KW-1185">Reference proteome</keyword>
<reference evidence="1" key="1">
    <citation type="journal article" date="2021" name="Mol. Plant Microbe Interact.">
        <title>Complete Genome Sequence of the Plant-Pathogenic Fungus Colletotrichum lupini.</title>
        <authorList>
            <person name="Baroncelli R."/>
            <person name="Pensec F."/>
            <person name="Da Lio D."/>
            <person name="Boufleur T."/>
            <person name="Vicente I."/>
            <person name="Sarrocco S."/>
            <person name="Picot A."/>
            <person name="Baraldi E."/>
            <person name="Sukno S."/>
            <person name="Thon M."/>
            <person name="Le Floch G."/>
        </authorList>
    </citation>
    <scope>NUCLEOTIDE SEQUENCE</scope>
    <source>
        <strain evidence="1">IMI 504893</strain>
    </source>
</reference>
<dbReference type="KEGG" id="clup:CLUP02_04308"/>
<dbReference type="Gene3D" id="3.80.10.10">
    <property type="entry name" value="Ribonuclease Inhibitor"/>
    <property type="match status" value="1"/>
</dbReference>
<accession>A0A9Q8WD64</accession>
<organism evidence="1 2">
    <name type="scientific">Colletotrichum lupini</name>
    <dbReference type="NCBI Taxonomy" id="145971"/>
    <lineage>
        <taxon>Eukaryota</taxon>
        <taxon>Fungi</taxon>
        <taxon>Dikarya</taxon>
        <taxon>Ascomycota</taxon>
        <taxon>Pezizomycotina</taxon>
        <taxon>Sordariomycetes</taxon>
        <taxon>Hypocreomycetidae</taxon>
        <taxon>Glomerellales</taxon>
        <taxon>Glomerellaceae</taxon>
        <taxon>Colletotrichum</taxon>
        <taxon>Colletotrichum acutatum species complex</taxon>
    </lineage>
</organism>
<gene>
    <name evidence="1" type="ORF">CLUP02_04308</name>
</gene>
<sequence>MGSYLLHFTKWESIRRGEVRTQRPLKLAQVPIKDVNSNILTQRPPVESALHYIFELHKGAKCWKRVPHSHELLADNNHTLCLRSMLATKLENLPPEVLTAICTSLGDDQAGLLSISQASKYLRAISVPIIFKHITVATITKPTIAAHVSSVHCPSSRGAVPAINEEDMDFILQTASKFDVPVPELLRLGGAHPSLEGRRGWALSDDDMQRLVTVRAFFAELIIAHTPNILTLDYSIGRYRNAFQVLMTIQDSSSFHRQPMFPLLKNVHLRLFGPGTFLRPLSEMAPNLQTLRIQGVTAPMEGWHFEKVKDLRLSSSNFTGSELRGILTGCPALINFEYDYYSLRDERCAPQDVVDALESFEPQLEGLSLKFHSNTWAGRRREPSTTDQNQPNSGLITSLKHFTALMNLQLDSVCLWEDAVEGSAGEDQGNGTEQIFVNLLPRAVRSLRVTYKSPRPFHDALPVFARNLEDCCPELQLVHNKLLFDGPLSQGLLDQLRQVREQFVLLGLTFEFDVSRLNGCVYVNLDDGGLPVSIETMTEEEWILSELG</sequence>
<dbReference type="GeneID" id="73338333"/>
<dbReference type="AlphaFoldDB" id="A0A9Q8WD64"/>
<evidence type="ECO:0000313" key="2">
    <source>
        <dbReference type="Proteomes" id="UP000830671"/>
    </source>
</evidence>